<dbReference type="KEGG" id="cam:101499671"/>
<dbReference type="eggNOG" id="ENOG502QRS8">
    <property type="taxonomic scope" value="Eukaryota"/>
</dbReference>
<dbReference type="AlphaFoldDB" id="A0A1S2Z5H7"/>
<organism evidence="10 11">
    <name type="scientific">Cicer arietinum</name>
    <name type="common">Chickpea</name>
    <name type="synonym">Garbanzo</name>
    <dbReference type="NCBI Taxonomy" id="3827"/>
    <lineage>
        <taxon>Eukaryota</taxon>
        <taxon>Viridiplantae</taxon>
        <taxon>Streptophyta</taxon>
        <taxon>Embryophyta</taxon>
        <taxon>Tracheophyta</taxon>
        <taxon>Spermatophyta</taxon>
        <taxon>Magnoliopsida</taxon>
        <taxon>eudicotyledons</taxon>
        <taxon>Gunneridae</taxon>
        <taxon>Pentapetalae</taxon>
        <taxon>rosids</taxon>
        <taxon>fabids</taxon>
        <taxon>Fabales</taxon>
        <taxon>Fabaceae</taxon>
        <taxon>Papilionoideae</taxon>
        <taxon>50 kb inversion clade</taxon>
        <taxon>NPAAA clade</taxon>
        <taxon>Hologalegina</taxon>
        <taxon>IRL clade</taxon>
        <taxon>Cicereae</taxon>
        <taxon>Cicer</taxon>
    </lineage>
</organism>
<dbReference type="SUPFAM" id="SSF52058">
    <property type="entry name" value="L domain-like"/>
    <property type="match status" value="1"/>
</dbReference>
<accession>A0A1S2Z5H7</accession>
<dbReference type="Pfam" id="PF07714">
    <property type="entry name" value="PK_Tyr_Ser-Thr"/>
    <property type="match status" value="1"/>
</dbReference>
<dbReference type="Gene3D" id="3.30.200.20">
    <property type="entry name" value="Phosphorylase Kinase, domain 1"/>
    <property type="match status" value="1"/>
</dbReference>
<evidence type="ECO:0000256" key="3">
    <source>
        <dbReference type="ARBA" id="ARBA00022692"/>
    </source>
</evidence>
<keyword evidence="7" id="KW-0325">Glycoprotein</keyword>
<keyword evidence="4" id="KW-0677">Repeat</keyword>
<dbReference type="SUPFAM" id="SSF56112">
    <property type="entry name" value="Protein kinase-like (PK-like)"/>
    <property type="match status" value="1"/>
</dbReference>
<dbReference type="STRING" id="3827.A0A1S2Z5H7"/>
<reference evidence="11" key="1">
    <citation type="submission" date="2025-08" db="UniProtKB">
        <authorList>
            <consortium name="RefSeq"/>
        </authorList>
    </citation>
    <scope>IDENTIFICATION</scope>
    <source>
        <tissue evidence="11">Etiolated seedlings</tissue>
    </source>
</reference>
<dbReference type="PaxDb" id="3827-XP_004515433.1"/>
<evidence type="ECO:0000313" key="10">
    <source>
        <dbReference type="Proteomes" id="UP000087171"/>
    </source>
</evidence>
<feature type="transmembrane region" description="Helical" evidence="8">
    <location>
        <begin position="147"/>
        <end position="165"/>
    </location>
</feature>
<evidence type="ECO:0000256" key="5">
    <source>
        <dbReference type="ARBA" id="ARBA00022989"/>
    </source>
</evidence>
<dbReference type="Gene3D" id="3.80.10.10">
    <property type="entry name" value="Ribonuclease Inhibitor"/>
    <property type="match status" value="1"/>
</dbReference>
<dbReference type="Pfam" id="PF13855">
    <property type="entry name" value="LRR_8"/>
    <property type="match status" value="1"/>
</dbReference>
<dbReference type="InterPro" id="IPR001245">
    <property type="entry name" value="Ser-Thr/Tyr_kinase_cat_dom"/>
</dbReference>
<evidence type="ECO:0000313" key="11">
    <source>
        <dbReference type="RefSeq" id="XP_004515433.1"/>
    </source>
</evidence>
<evidence type="ECO:0000256" key="6">
    <source>
        <dbReference type="ARBA" id="ARBA00023136"/>
    </source>
</evidence>
<dbReference type="GO" id="GO:0033612">
    <property type="term" value="F:receptor serine/threonine kinase binding"/>
    <property type="evidence" value="ECO:0007669"/>
    <property type="project" value="TreeGrafter"/>
</dbReference>
<dbReference type="InterPro" id="IPR050647">
    <property type="entry name" value="Plant_LRR-RLKs"/>
</dbReference>
<comment type="subcellular location">
    <subcellularLocation>
        <location evidence="1">Membrane</location>
    </subcellularLocation>
</comment>
<keyword evidence="6 8" id="KW-0472">Membrane</keyword>
<evidence type="ECO:0000256" key="4">
    <source>
        <dbReference type="ARBA" id="ARBA00022737"/>
    </source>
</evidence>
<dbReference type="GeneID" id="101499671"/>
<dbReference type="Gene3D" id="1.10.510.10">
    <property type="entry name" value="Transferase(Phosphotransferase) domain 1"/>
    <property type="match status" value="1"/>
</dbReference>
<evidence type="ECO:0000259" key="9">
    <source>
        <dbReference type="PROSITE" id="PS50011"/>
    </source>
</evidence>
<dbReference type="Pfam" id="PF00560">
    <property type="entry name" value="LRR_1"/>
    <property type="match status" value="1"/>
</dbReference>
<sequence>MLPLMPKSLVTILLSKNSFSGEIPSEFGELNQLQNLDISSNSLNGVPPFSLFSLNNISYLNLANNVLSGSLPYKLKCGTKLGFLDISNNMLSGLVPSCLESSFDRRVVRFGGNCFSNDSQTQKHGSYCEEFSSGRKRFWNWEIDADFGIIAVVVLLVFGFGVLFYRKNHSREIYRHEMLPKIVQDDYNSTTGVSSELLASARFISQTMKLGKQATPICRHFSIEELKEITRNFDLSTYIGEGTIGKLYKGKLENGSYVMIRSLALKKKFSIQNLKAGLDLLSKLHHPNLVSLLGHCIDHSASDGTSIHKLHLVYKYVQNENYRMHLSEFSQDKALKWSDRLAILIGVAKAVHFLHTGIKPVCFRNRLKTNNVLLDEHRIPKLSDYGMYVITEEIENIEAKGEDPKSWQREELEDAVYNFGFILFESLAGPIASEKGEAFFLNENVNVF</sequence>
<dbReference type="GO" id="GO:0016020">
    <property type="term" value="C:membrane"/>
    <property type="evidence" value="ECO:0007669"/>
    <property type="project" value="UniProtKB-SubCell"/>
</dbReference>
<dbReference type="InterPro" id="IPR001611">
    <property type="entry name" value="Leu-rich_rpt"/>
</dbReference>
<name>A0A1S2Z5H7_CICAR</name>
<keyword evidence="3 8" id="KW-0812">Transmembrane</keyword>
<dbReference type="Proteomes" id="UP000087171">
    <property type="component" value="Unplaced"/>
</dbReference>
<dbReference type="PANTHER" id="PTHR48056">
    <property type="entry name" value="LRR RECEPTOR-LIKE SERINE/THREONINE-PROTEIN KINASE-RELATED"/>
    <property type="match status" value="1"/>
</dbReference>
<protein>
    <submittedName>
        <fullName evidence="11">Probable inactive leucine-rich repeat receptor-like protein kinase At3g03770 isoform X1</fullName>
    </submittedName>
</protein>
<keyword evidence="5 8" id="KW-1133">Transmembrane helix</keyword>
<keyword evidence="2" id="KW-0433">Leucine-rich repeat</keyword>
<dbReference type="GO" id="GO:0005524">
    <property type="term" value="F:ATP binding"/>
    <property type="evidence" value="ECO:0007669"/>
    <property type="project" value="InterPro"/>
</dbReference>
<proteinExistence type="predicted"/>
<dbReference type="RefSeq" id="XP_004515433.1">
    <property type="nucleotide sequence ID" value="XM_004515376.3"/>
</dbReference>
<dbReference type="InterPro" id="IPR032675">
    <property type="entry name" value="LRR_dom_sf"/>
</dbReference>
<evidence type="ECO:0000256" key="7">
    <source>
        <dbReference type="ARBA" id="ARBA00023180"/>
    </source>
</evidence>
<evidence type="ECO:0000256" key="1">
    <source>
        <dbReference type="ARBA" id="ARBA00004370"/>
    </source>
</evidence>
<evidence type="ECO:0000256" key="2">
    <source>
        <dbReference type="ARBA" id="ARBA00022614"/>
    </source>
</evidence>
<keyword evidence="10" id="KW-1185">Reference proteome</keyword>
<dbReference type="InterPro" id="IPR000719">
    <property type="entry name" value="Prot_kinase_dom"/>
</dbReference>
<feature type="domain" description="Protein kinase" evidence="9">
    <location>
        <begin position="233"/>
        <end position="448"/>
    </location>
</feature>
<gene>
    <name evidence="11" type="primary">LOC101499671</name>
</gene>
<dbReference type="FunFam" id="3.80.10.10:FF:000380">
    <property type="entry name" value="Putative inactive leucine-rich repeat receptor-like protein kinase"/>
    <property type="match status" value="1"/>
</dbReference>
<dbReference type="FunFam" id="3.30.200.20:FF:000479">
    <property type="entry name" value="Putative inactive leucine-rich repeat receptor-like protein kinase"/>
    <property type="match status" value="1"/>
</dbReference>
<evidence type="ECO:0000256" key="8">
    <source>
        <dbReference type="SAM" id="Phobius"/>
    </source>
</evidence>
<dbReference type="GO" id="GO:0004672">
    <property type="term" value="F:protein kinase activity"/>
    <property type="evidence" value="ECO:0007669"/>
    <property type="project" value="InterPro"/>
</dbReference>
<dbReference type="PANTHER" id="PTHR48056:SF71">
    <property type="entry name" value="LEUCINE-RICH REPEAT PROTEIN KINASE FAMILY PROTEIN"/>
    <property type="match status" value="1"/>
</dbReference>
<dbReference type="PROSITE" id="PS50011">
    <property type="entry name" value="PROTEIN_KINASE_DOM"/>
    <property type="match status" value="1"/>
</dbReference>
<dbReference type="OrthoDB" id="4062651at2759"/>
<dbReference type="InterPro" id="IPR011009">
    <property type="entry name" value="Kinase-like_dom_sf"/>
</dbReference>